<sequence length="221" mass="23328">MTVRPSIAPMLASILILPGFAPDLAARGDPSALCIDAARTAAQETGVPERVLVAVTLVETGRDARPWPWTVNVGGEGHWFDTASEAEAHARSMLDQGLTNVDLGCFQLNLRWHSKGFASLAEMLDPAANATYAAGFLAENFTRTGDWAAAAAAYHSQTPEHAERYQAKFETVYAALDPDEITSGDPEPRENRFPLLLAGTGGANGSLVPATGAGLRLIGGN</sequence>
<organism evidence="4 5">
    <name type="scientific">Tabrizicola soli</name>
    <dbReference type="NCBI Taxonomy" id="2185115"/>
    <lineage>
        <taxon>Bacteria</taxon>
        <taxon>Pseudomonadati</taxon>
        <taxon>Pseudomonadota</taxon>
        <taxon>Alphaproteobacteria</taxon>
        <taxon>Rhodobacterales</taxon>
        <taxon>Paracoccaceae</taxon>
        <taxon>Tabrizicola</taxon>
    </lineage>
</organism>
<dbReference type="Gene3D" id="1.10.530.10">
    <property type="match status" value="1"/>
</dbReference>
<reference evidence="5" key="1">
    <citation type="journal article" date="2019" name="Int. J. Syst. Evol. Microbiol.">
        <title>The Global Catalogue of Microorganisms (GCM) 10K type strain sequencing project: providing services to taxonomists for standard genome sequencing and annotation.</title>
        <authorList>
            <consortium name="The Broad Institute Genomics Platform"/>
            <consortium name="The Broad Institute Genome Sequencing Center for Infectious Disease"/>
            <person name="Wu L."/>
            <person name="Ma J."/>
        </authorList>
    </citation>
    <scope>NUCLEOTIDE SEQUENCE [LARGE SCALE GENOMIC DNA]</scope>
    <source>
        <strain evidence="5">KCTC 62102</strain>
    </source>
</reference>
<evidence type="ECO:0000256" key="1">
    <source>
        <dbReference type="ARBA" id="ARBA00009387"/>
    </source>
</evidence>
<dbReference type="RefSeq" id="WP_242070131.1">
    <property type="nucleotide sequence ID" value="NZ_JAEACP010000008.1"/>
</dbReference>
<evidence type="ECO:0000259" key="3">
    <source>
        <dbReference type="Pfam" id="PF01464"/>
    </source>
</evidence>
<comment type="caution">
    <text evidence="4">The sequence shown here is derived from an EMBL/GenBank/DDBJ whole genome shotgun (WGS) entry which is preliminary data.</text>
</comment>
<evidence type="ECO:0000313" key="5">
    <source>
        <dbReference type="Proteomes" id="UP001595445"/>
    </source>
</evidence>
<feature type="domain" description="Transglycosylase SLT" evidence="3">
    <location>
        <begin position="97"/>
        <end position="157"/>
    </location>
</feature>
<dbReference type="InterPro" id="IPR008258">
    <property type="entry name" value="Transglycosylase_SLT_dom_1"/>
</dbReference>
<dbReference type="EMBL" id="JBHRSM010000013">
    <property type="protein sequence ID" value="MFC3085882.1"/>
    <property type="molecule type" value="Genomic_DNA"/>
</dbReference>
<feature type="signal peptide" evidence="2">
    <location>
        <begin position="1"/>
        <end position="21"/>
    </location>
</feature>
<dbReference type="InterPro" id="IPR023346">
    <property type="entry name" value="Lysozyme-like_dom_sf"/>
</dbReference>
<proteinExistence type="inferred from homology"/>
<name>A0ABV7DS33_9RHOB</name>
<keyword evidence="5" id="KW-1185">Reference proteome</keyword>
<protein>
    <submittedName>
        <fullName evidence="4">Transglycosylase SLT domain-containing protein</fullName>
    </submittedName>
</protein>
<comment type="similarity">
    <text evidence="1">Belongs to the virb1 family.</text>
</comment>
<keyword evidence="2" id="KW-0732">Signal</keyword>
<dbReference type="Proteomes" id="UP001595445">
    <property type="component" value="Unassembled WGS sequence"/>
</dbReference>
<accession>A0ABV7DS33</accession>
<evidence type="ECO:0000313" key="4">
    <source>
        <dbReference type="EMBL" id="MFC3085882.1"/>
    </source>
</evidence>
<dbReference type="Pfam" id="PF01464">
    <property type="entry name" value="SLT"/>
    <property type="match status" value="1"/>
</dbReference>
<dbReference type="SUPFAM" id="SSF53955">
    <property type="entry name" value="Lysozyme-like"/>
    <property type="match status" value="1"/>
</dbReference>
<evidence type="ECO:0000256" key="2">
    <source>
        <dbReference type="SAM" id="SignalP"/>
    </source>
</evidence>
<gene>
    <name evidence="4" type="ORF">ACFOD6_07455</name>
</gene>
<feature type="chain" id="PRO_5045652050" evidence="2">
    <location>
        <begin position="22"/>
        <end position="221"/>
    </location>
</feature>